<name>A0A0F9W823_9ZZZZ</name>
<dbReference type="AlphaFoldDB" id="A0A0F9W823"/>
<organism evidence="1">
    <name type="scientific">marine sediment metagenome</name>
    <dbReference type="NCBI Taxonomy" id="412755"/>
    <lineage>
        <taxon>unclassified sequences</taxon>
        <taxon>metagenomes</taxon>
        <taxon>ecological metagenomes</taxon>
    </lineage>
</organism>
<reference evidence="1" key="1">
    <citation type="journal article" date="2015" name="Nature">
        <title>Complex archaea that bridge the gap between prokaryotes and eukaryotes.</title>
        <authorList>
            <person name="Spang A."/>
            <person name="Saw J.H."/>
            <person name="Jorgensen S.L."/>
            <person name="Zaremba-Niedzwiedzka K."/>
            <person name="Martijn J."/>
            <person name="Lind A.E."/>
            <person name="van Eijk R."/>
            <person name="Schleper C."/>
            <person name="Guy L."/>
            <person name="Ettema T.J."/>
        </authorList>
    </citation>
    <scope>NUCLEOTIDE SEQUENCE</scope>
</reference>
<protein>
    <submittedName>
        <fullName evidence="1">Uncharacterized protein</fullName>
    </submittedName>
</protein>
<evidence type="ECO:0000313" key="1">
    <source>
        <dbReference type="EMBL" id="KKN74223.1"/>
    </source>
</evidence>
<accession>A0A0F9W823</accession>
<dbReference type="EMBL" id="LAZR01000330">
    <property type="protein sequence ID" value="KKN74223.1"/>
    <property type="molecule type" value="Genomic_DNA"/>
</dbReference>
<comment type="caution">
    <text evidence="1">The sequence shown here is derived from an EMBL/GenBank/DDBJ whole genome shotgun (WGS) entry which is preliminary data.</text>
</comment>
<sequence>MRLIARKPTKEELAIASKKPVYKVVKVMVDRHQQRKPITHGNTIKNR</sequence>
<gene>
    <name evidence="1" type="ORF">LCGC14_0393090</name>
</gene>
<proteinExistence type="predicted"/>